<accession>A0A2W5HGI4</accession>
<dbReference type="EMBL" id="QFOL01000038">
    <property type="protein sequence ID" value="PZP52829.1"/>
    <property type="molecule type" value="Genomic_DNA"/>
</dbReference>
<sequence>MSLEKLVAALDECDRRGLKADLWLRDDDAVEPTPALDTLLDLCGSFSAPVTLAVIPETTTEKLAQHLDSSDIAQVAVHGWSHVNYAGTKEKKQELGSHREPDIVLDELQSGLDKLHDLHGGRLVPMLVPPWNRIDAGIVAGLAGLGYRALSVFGPEKNTVPPPCLNTHVDVIDWHGSRGGREDDILFAETAARILKAAENGGTTGILTHHLVHDDNVWRFLRRLFEATAGHAAARWRSSKDLVDEISP</sequence>
<organism evidence="1 2">
    <name type="scientific">Agrobacterium fabrum</name>
    <dbReference type="NCBI Taxonomy" id="1176649"/>
    <lineage>
        <taxon>Bacteria</taxon>
        <taxon>Pseudomonadati</taxon>
        <taxon>Pseudomonadota</taxon>
        <taxon>Alphaproteobacteria</taxon>
        <taxon>Hyphomicrobiales</taxon>
        <taxon>Rhizobiaceae</taxon>
        <taxon>Rhizobium/Agrobacterium group</taxon>
        <taxon>Agrobacterium</taxon>
        <taxon>Agrobacterium tumefaciens complex</taxon>
    </lineage>
</organism>
<dbReference type="InterPro" id="IPR011330">
    <property type="entry name" value="Glyco_hydro/deAcase_b/a-brl"/>
</dbReference>
<dbReference type="SUPFAM" id="SSF88713">
    <property type="entry name" value="Glycoside hydrolase/deacetylase"/>
    <property type="match status" value="1"/>
</dbReference>
<dbReference type="Proteomes" id="UP000249769">
    <property type="component" value="Unassembled WGS sequence"/>
</dbReference>
<protein>
    <submittedName>
        <fullName evidence="1">Polysaccharide deacetylase</fullName>
    </submittedName>
</protein>
<evidence type="ECO:0000313" key="2">
    <source>
        <dbReference type="Proteomes" id="UP000249769"/>
    </source>
</evidence>
<evidence type="ECO:0000313" key="1">
    <source>
        <dbReference type="EMBL" id="PZP52829.1"/>
    </source>
</evidence>
<proteinExistence type="predicted"/>
<dbReference type="InterPro" id="IPR049591">
    <property type="entry name" value="CE4_u4-like"/>
</dbReference>
<dbReference type="CDD" id="cd10928">
    <property type="entry name" value="CE4_u4"/>
    <property type="match status" value="1"/>
</dbReference>
<dbReference type="AlphaFoldDB" id="A0A2W5HGI4"/>
<dbReference type="Gene3D" id="3.20.20.370">
    <property type="entry name" value="Glycoside hydrolase/deacetylase"/>
    <property type="match status" value="1"/>
</dbReference>
<gene>
    <name evidence="1" type="ORF">DI595_05840</name>
</gene>
<comment type="caution">
    <text evidence="1">The sequence shown here is derived from an EMBL/GenBank/DDBJ whole genome shotgun (WGS) entry which is preliminary data.</text>
</comment>
<reference evidence="1 2" key="1">
    <citation type="submission" date="2017-08" db="EMBL/GenBank/DDBJ databases">
        <title>Infants hospitalized years apart are colonized by the same room-sourced microbial strains.</title>
        <authorList>
            <person name="Brooks B."/>
            <person name="Olm M.R."/>
            <person name="Firek B.A."/>
            <person name="Baker R."/>
            <person name="Thomas B.C."/>
            <person name="Morowitz M.J."/>
            <person name="Banfield J.F."/>
        </authorList>
    </citation>
    <scope>NUCLEOTIDE SEQUENCE [LARGE SCALE GENOMIC DNA]</scope>
    <source>
        <strain evidence="1">S2_009_000_R2_73</strain>
    </source>
</reference>
<dbReference type="GO" id="GO:0005975">
    <property type="term" value="P:carbohydrate metabolic process"/>
    <property type="evidence" value="ECO:0007669"/>
    <property type="project" value="InterPro"/>
</dbReference>
<name>A0A2W5HGI4_9HYPH</name>